<evidence type="ECO:0000313" key="8">
    <source>
        <dbReference type="Proteomes" id="UP000594262"/>
    </source>
</evidence>
<sequence>MENLVDENKDEVAETQSFGTLKRIGMLSFRLAVCGLSLVDFWTDFLLGFEYAGQGEAVYATFTFLFTLIPTAFGALYVIRYLRRKGELTIVDKILFVCCLFLQTHFVVPIWLIEDTFKKQPKINKSERKKKERVENVLTMFDALEALPQLSLQLAVLLGDQGYCPFLQLFTVLSSLLTGAWKLTKLIGIEKTALKVFMVVINFSWLLPESVRLGLLANKAKIASYIATPIKFLIIAILNLIYVRKSNAVKKKWSDWLKSLIFSSFVPFYMFSRIGAYLVIFLLFAQVLLMTLYTVGPYNNGVFFNVMVIQLGLSLL</sequence>
<keyword evidence="3 6" id="KW-0812">Transmembrane</keyword>
<proteinExistence type="inferred from homology"/>
<evidence type="ECO:0000256" key="3">
    <source>
        <dbReference type="ARBA" id="ARBA00022692"/>
    </source>
</evidence>
<dbReference type="GeneID" id="136810283"/>
<evidence type="ECO:0000313" key="7">
    <source>
        <dbReference type="EnsemblMetazoa" id="CLYHEMP004369.1"/>
    </source>
</evidence>
<name>A0A7M5WJE6_9CNID</name>
<protein>
    <recommendedName>
        <fullName evidence="6">XK-related protein</fullName>
    </recommendedName>
</protein>
<evidence type="ECO:0000256" key="1">
    <source>
        <dbReference type="ARBA" id="ARBA00004141"/>
    </source>
</evidence>
<keyword evidence="4 6" id="KW-1133">Transmembrane helix</keyword>
<comment type="similarity">
    <text evidence="2 6">Belongs to the XK family.</text>
</comment>
<dbReference type="InterPro" id="IPR018629">
    <property type="entry name" value="XK-rel"/>
</dbReference>
<dbReference type="EnsemblMetazoa" id="CLYHEMT004369.1">
    <property type="protein sequence ID" value="CLYHEMP004369.1"/>
    <property type="gene ID" value="CLYHEMG004369"/>
</dbReference>
<dbReference type="GO" id="GO:0005886">
    <property type="term" value="C:plasma membrane"/>
    <property type="evidence" value="ECO:0007669"/>
    <property type="project" value="UniProtKB-ARBA"/>
</dbReference>
<evidence type="ECO:0000256" key="2">
    <source>
        <dbReference type="ARBA" id="ARBA00008789"/>
    </source>
</evidence>
<feature type="transmembrane region" description="Helical" evidence="6">
    <location>
        <begin position="27"/>
        <end position="47"/>
    </location>
</feature>
<dbReference type="Pfam" id="PF09815">
    <property type="entry name" value="XK-related"/>
    <property type="match status" value="1"/>
</dbReference>
<feature type="transmembrane region" description="Helical" evidence="6">
    <location>
        <begin position="222"/>
        <end position="243"/>
    </location>
</feature>
<dbReference type="AlphaFoldDB" id="A0A7M5WJE6"/>
<comment type="subcellular location">
    <subcellularLocation>
        <location evidence="1 6">Membrane</location>
        <topology evidence="1 6">Multi-pass membrane protein</topology>
    </subcellularLocation>
</comment>
<evidence type="ECO:0000256" key="5">
    <source>
        <dbReference type="ARBA" id="ARBA00023136"/>
    </source>
</evidence>
<keyword evidence="5 6" id="KW-0472">Membrane</keyword>
<accession>A0A7M5WJE6</accession>
<evidence type="ECO:0000256" key="4">
    <source>
        <dbReference type="ARBA" id="ARBA00022989"/>
    </source>
</evidence>
<reference evidence="7" key="1">
    <citation type="submission" date="2021-01" db="UniProtKB">
        <authorList>
            <consortium name="EnsemblMetazoa"/>
        </authorList>
    </citation>
    <scope>IDENTIFICATION</scope>
</reference>
<feature type="transmembrane region" description="Helical" evidence="6">
    <location>
        <begin position="94"/>
        <end position="113"/>
    </location>
</feature>
<evidence type="ECO:0000256" key="6">
    <source>
        <dbReference type="RuleBase" id="RU910716"/>
    </source>
</evidence>
<feature type="transmembrane region" description="Helical" evidence="6">
    <location>
        <begin position="59"/>
        <end position="82"/>
    </location>
</feature>
<dbReference type="Proteomes" id="UP000594262">
    <property type="component" value="Unplaced"/>
</dbReference>
<organism evidence="7 8">
    <name type="scientific">Clytia hemisphaerica</name>
    <dbReference type="NCBI Taxonomy" id="252671"/>
    <lineage>
        <taxon>Eukaryota</taxon>
        <taxon>Metazoa</taxon>
        <taxon>Cnidaria</taxon>
        <taxon>Hydrozoa</taxon>
        <taxon>Hydroidolina</taxon>
        <taxon>Leptothecata</taxon>
        <taxon>Obeliida</taxon>
        <taxon>Clytiidae</taxon>
        <taxon>Clytia</taxon>
    </lineage>
</organism>
<dbReference type="RefSeq" id="XP_066922952.1">
    <property type="nucleotide sequence ID" value="XM_067066851.1"/>
</dbReference>
<keyword evidence="8" id="KW-1185">Reference proteome</keyword>
<feature type="transmembrane region" description="Helical" evidence="6">
    <location>
        <begin position="277"/>
        <end position="295"/>
    </location>
</feature>